<protein>
    <recommendedName>
        <fullName evidence="1">Pilus assembly protein E-set like domain-containing protein</fullName>
    </recommendedName>
</protein>
<accession>A0A5T4LNP1</accession>
<dbReference type="Pfam" id="PF16967">
    <property type="entry name" value="TcfC"/>
    <property type="match status" value="1"/>
</dbReference>
<evidence type="ECO:0000313" key="2">
    <source>
        <dbReference type="EMBL" id="EBL7518563.1"/>
    </source>
</evidence>
<dbReference type="EMBL" id="AAGACD010000008">
    <property type="protein sequence ID" value="EBL7518563.1"/>
    <property type="molecule type" value="Genomic_DNA"/>
</dbReference>
<gene>
    <name evidence="2" type="ORF">C1B90_21230</name>
</gene>
<feature type="domain" description="Pilus assembly protein E-set like" evidence="1">
    <location>
        <begin position="282"/>
        <end position="345"/>
    </location>
</feature>
<comment type="caution">
    <text evidence="2">The sequence shown here is derived from an EMBL/GenBank/DDBJ whole genome shotgun (WGS) entry which is preliminary data.</text>
</comment>
<dbReference type="AlphaFoldDB" id="A0A5T4LNP1"/>
<proteinExistence type="predicted"/>
<reference evidence="2" key="1">
    <citation type="submission" date="2018-07" db="EMBL/GenBank/DDBJ databases">
        <authorList>
            <consortium name="PulseNet: The National Subtyping Network for Foodborne Disease Surveillance"/>
            <person name="Tarr C.L."/>
            <person name="Trees E."/>
            <person name="Katz L.S."/>
            <person name="Carleton-Romer H.A."/>
            <person name="Stroika S."/>
            <person name="Kucerova Z."/>
            <person name="Roache K.F."/>
            <person name="Sabol A.L."/>
            <person name="Besser J."/>
            <person name="Gerner-Smidt P."/>
        </authorList>
    </citation>
    <scope>NUCLEOTIDE SEQUENCE</scope>
    <source>
        <strain evidence="2">PNUSAS031704</strain>
    </source>
</reference>
<sequence>MFKYSFITASILFSFNNAHGGENHLAMIKPTRISQELTLINGDNLLNSRYANIVKPTAENINIIFNGVNESFIPAHVSLDSVKFSDDKLFKDFLENSGLADEYIDELIEQNNLSGFGHSYECKGARSDCIINTDSIAFVIDYYNKKVRMFASPRILKNNSNETSYLALNGGLGIVNNISGYYFNSFSEINPSYYLREQGAIGYQSGTINYNFYYSDYYKNIDDLNLNYAFPYGNKISIGKSQNNAQFNSSSMQSIISDISTNGLRLGNSEELIDHSYDKKVISYYSPSSGTVEIIKNSEVVYAVATSPGYNELNLSNLPYGQYNAILNVKSVSGDIISTQNININNTQSFSTNKGWHVFLGESSSEQNFLTQKPKKIIELGFQFPLNFFSAGYIGGVVIDNDTIINTGLTFRKDNVSLAAKTGFGTHGFRYYEINSYIDSLSVSYKKVSQEKGWGDSEKETDNKILSINYNIIITDGLSTNFGYMNSSSRLEYKESYNDTFDFKDGRITPSTKNRYSSENIYSNVFYNFNNGVSLFANMNKELDNNGYNLIFGISIPLSEKTRINNNSTYTTDKKLINNSSIDYTNKISENWSNTISSGTSISDTKYNSAMYNLSNNGNYMRGSGYIYATDDGYKSASLSLDSTQVISRDGLFFTSSPWYNSGYITRAKDAEYDIAVKNLTDNTTRYYGKNNKVISIPVYNKILLTSDLRSYDSIFSDKSSIASNIITVTPGSSFSLHKKIINTRSVIVTLKNASDVYASSAECESDNCIDISRLSKGVFRVKYTGENFVLQSNSEHCKSGIKIKDEFIKITCSK</sequence>
<name>A0A5T4LNP1_SALER</name>
<dbReference type="InterPro" id="IPR032636">
    <property type="entry name" value="Pilus_assem_E-set-like_dom"/>
</dbReference>
<evidence type="ECO:0000259" key="1">
    <source>
        <dbReference type="Pfam" id="PF16967"/>
    </source>
</evidence>
<organism evidence="2">
    <name type="scientific">Salmonella enterica</name>
    <name type="common">Salmonella choleraesuis</name>
    <dbReference type="NCBI Taxonomy" id="28901"/>
    <lineage>
        <taxon>Bacteria</taxon>
        <taxon>Pseudomonadati</taxon>
        <taxon>Pseudomonadota</taxon>
        <taxon>Gammaproteobacteria</taxon>
        <taxon>Enterobacterales</taxon>
        <taxon>Enterobacteriaceae</taxon>
        <taxon>Salmonella</taxon>
    </lineage>
</organism>